<protein>
    <recommendedName>
        <fullName evidence="4">DUF4399 domain-containing protein</fullName>
    </recommendedName>
</protein>
<evidence type="ECO:0000313" key="3">
    <source>
        <dbReference type="Proteomes" id="UP000601990"/>
    </source>
</evidence>
<keyword evidence="1" id="KW-0732">Signal</keyword>
<accession>A0ABX1N017</accession>
<keyword evidence="3" id="KW-1185">Reference proteome</keyword>
<evidence type="ECO:0000256" key="1">
    <source>
        <dbReference type="SAM" id="SignalP"/>
    </source>
</evidence>
<evidence type="ECO:0000313" key="2">
    <source>
        <dbReference type="EMBL" id="NMF92976.1"/>
    </source>
</evidence>
<comment type="caution">
    <text evidence="2">The sequence shown here is derived from an EMBL/GenBank/DDBJ whole genome shotgun (WGS) entry which is preliminary data.</text>
</comment>
<dbReference type="Proteomes" id="UP000601990">
    <property type="component" value="Unassembled WGS sequence"/>
</dbReference>
<name>A0ABX1N017_9RHOO</name>
<gene>
    <name evidence="2" type="ORF">GO608_06510</name>
</gene>
<sequence length="116" mass="12213">MKTLIRHALSASLFTSLGLAGAAFAQDATVTISSPADGAKLAATAPIEIAYDVTPGPRGDHTHLYVDGDEAAVLRQLKGSHKLERLASGMHELCIKVVNKNHTPIGVDKCVKVDVQ</sequence>
<evidence type="ECO:0008006" key="4">
    <source>
        <dbReference type="Google" id="ProtNLM"/>
    </source>
</evidence>
<reference evidence="2" key="1">
    <citation type="submission" date="2019-12" db="EMBL/GenBank/DDBJ databases">
        <title>Comparative genomics gives insights into the taxonomy of the Azoarcus-Aromatoleum group and reveals separate origins of nif in the plant-associated Azoarcus and non-plant-associated Aromatoleum sub-groups.</title>
        <authorList>
            <person name="Lafos M."/>
            <person name="Maluk M."/>
            <person name="Batista M."/>
            <person name="Junghare M."/>
            <person name="Carmona M."/>
            <person name="Faoro H."/>
            <person name="Cruz L.M."/>
            <person name="Battistoni F."/>
            <person name="De Souza E."/>
            <person name="Pedrosa F."/>
            <person name="Chen W.-M."/>
            <person name="Poole P.S."/>
            <person name="Dixon R.A."/>
            <person name="James E.K."/>
        </authorList>
    </citation>
    <scope>NUCLEOTIDE SEQUENCE</scope>
    <source>
        <strain evidence="2">U120</strain>
    </source>
</reference>
<proteinExistence type="predicted"/>
<feature type="signal peptide" evidence="1">
    <location>
        <begin position="1"/>
        <end position="25"/>
    </location>
</feature>
<dbReference type="EMBL" id="WTVH01000009">
    <property type="protein sequence ID" value="NMF92976.1"/>
    <property type="molecule type" value="Genomic_DNA"/>
</dbReference>
<dbReference type="RefSeq" id="WP_169198266.1">
    <property type="nucleotide sequence ID" value="NZ_WTVH02000008.1"/>
</dbReference>
<organism evidence="2 3">
    <name type="scientific">Aromatoleum buckelii</name>
    <dbReference type="NCBI Taxonomy" id="200254"/>
    <lineage>
        <taxon>Bacteria</taxon>
        <taxon>Pseudomonadati</taxon>
        <taxon>Pseudomonadota</taxon>
        <taxon>Betaproteobacteria</taxon>
        <taxon>Rhodocyclales</taxon>
        <taxon>Rhodocyclaceae</taxon>
        <taxon>Aromatoleum</taxon>
    </lineage>
</organism>
<feature type="chain" id="PRO_5046954434" description="DUF4399 domain-containing protein" evidence="1">
    <location>
        <begin position="26"/>
        <end position="116"/>
    </location>
</feature>